<feature type="compositionally biased region" description="Basic and acidic residues" evidence="1">
    <location>
        <begin position="325"/>
        <end position="344"/>
    </location>
</feature>
<protein>
    <submittedName>
        <fullName evidence="2">Uncharacterized protein</fullName>
    </submittedName>
</protein>
<organism evidence="2 3">
    <name type="scientific">Dorcoceras hygrometricum</name>
    <dbReference type="NCBI Taxonomy" id="472368"/>
    <lineage>
        <taxon>Eukaryota</taxon>
        <taxon>Viridiplantae</taxon>
        <taxon>Streptophyta</taxon>
        <taxon>Embryophyta</taxon>
        <taxon>Tracheophyta</taxon>
        <taxon>Spermatophyta</taxon>
        <taxon>Magnoliopsida</taxon>
        <taxon>eudicotyledons</taxon>
        <taxon>Gunneridae</taxon>
        <taxon>Pentapetalae</taxon>
        <taxon>asterids</taxon>
        <taxon>lamiids</taxon>
        <taxon>Lamiales</taxon>
        <taxon>Gesneriaceae</taxon>
        <taxon>Didymocarpoideae</taxon>
        <taxon>Trichosporeae</taxon>
        <taxon>Loxocarpinae</taxon>
        <taxon>Dorcoceras</taxon>
    </lineage>
</organism>
<evidence type="ECO:0000313" key="3">
    <source>
        <dbReference type="Proteomes" id="UP000250235"/>
    </source>
</evidence>
<gene>
    <name evidence="2" type="ORF">F511_19603</name>
</gene>
<keyword evidence="3" id="KW-1185">Reference proteome</keyword>
<feature type="compositionally biased region" description="Basic and acidic residues" evidence="1">
    <location>
        <begin position="70"/>
        <end position="85"/>
    </location>
</feature>
<dbReference type="Proteomes" id="UP000250235">
    <property type="component" value="Unassembled WGS sequence"/>
</dbReference>
<feature type="region of interest" description="Disordered" evidence="1">
    <location>
        <begin position="62"/>
        <end position="89"/>
    </location>
</feature>
<sequence length="357" mass="39780">MDNANHNSPKQGYQESSVDKAQRLSCEDLINHHHLVIFRCDDSADHHKAMVFRHDNSAGHHIKSSVGPFRLDDSADRSQREKELSSQRNQAQYIPKLYRAPLSSQQSLKWKEITYPKLLKNRRATVLTSKDFPPLKIISAKTVGTYVAKSKNISVEDVDDEPAVAKVVKKAASKRRPAPAVVEPVLEKKRTTVGRPLPADKNLALVTVAQDAEPISTITAVTPRAPRSHAPKRKLVLPEGSDDEIVDSIIHLVIADTAAIESGEPDLEEPVIKETAEKETDVREQDVVEPVVVEIYETVAFETENMIDVSSITNYDEEPVVRIAEEKEAEKQKEIEPVVGEPRRIRIAPPGEAAEEQ</sequence>
<accession>A0A2Z7BN71</accession>
<dbReference type="AlphaFoldDB" id="A0A2Z7BN71"/>
<dbReference type="EMBL" id="KV003931">
    <property type="protein sequence ID" value="KZV36102.1"/>
    <property type="molecule type" value="Genomic_DNA"/>
</dbReference>
<name>A0A2Z7BN71_9LAMI</name>
<evidence type="ECO:0000256" key="1">
    <source>
        <dbReference type="SAM" id="MobiDB-lite"/>
    </source>
</evidence>
<reference evidence="2 3" key="1">
    <citation type="journal article" date="2015" name="Proc. Natl. Acad. Sci. U.S.A.">
        <title>The resurrection genome of Boea hygrometrica: A blueprint for survival of dehydration.</title>
        <authorList>
            <person name="Xiao L."/>
            <person name="Yang G."/>
            <person name="Zhang L."/>
            <person name="Yang X."/>
            <person name="Zhao S."/>
            <person name="Ji Z."/>
            <person name="Zhou Q."/>
            <person name="Hu M."/>
            <person name="Wang Y."/>
            <person name="Chen M."/>
            <person name="Xu Y."/>
            <person name="Jin H."/>
            <person name="Xiao X."/>
            <person name="Hu G."/>
            <person name="Bao F."/>
            <person name="Hu Y."/>
            <person name="Wan P."/>
            <person name="Li L."/>
            <person name="Deng X."/>
            <person name="Kuang T."/>
            <person name="Xiang C."/>
            <person name="Zhu J.K."/>
            <person name="Oliver M.J."/>
            <person name="He Y."/>
        </authorList>
    </citation>
    <scope>NUCLEOTIDE SEQUENCE [LARGE SCALE GENOMIC DNA]</scope>
    <source>
        <strain evidence="3">cv. XS01</strain>
    </source>
</reference>
<evidence type="ECO:0000313" key="2">
    <source>
        <dbReference type="EMBL" id="KZV36102.1"/>
    </source>
</evidence>
<feature type="region of interest" description="Disordered" evidence="1">
    <location>
        <begin position="325"/>
        <end position="357"/>
    </location>
</feature>
<proteinExistence type="predicted"/>